<keyword evidence="6" id="KW-1185">Reference proteome</keyword>
<dbReference type="CDD" id="cd03034">
    <property type="entry name" value="ArsC_ArsC"/>
    <property type="match status" value="1"/>
</dbReference>
<keyword evidence="2 4" id="KW-0560">Oxidoreductase</keyword>
<dbReference type="Gene3D" id="3.40.30.10">
    <property type="entry name" value="Glutaredoxin"/>
    <property type="match status" value="1"/>
</dbReference>
<proteinExistence type="inferred from homology"/>
<dbReference type="SUPFAM" id="SSF52833">
    <property type="entry name" value="Thioredoxin-like"/>
    <property type="match status" value="1"/>
</dbReference>
<dbReference type="Pfam" id="PF03960">
    <property type="entry name" value="ArsC"/>
    <property type="match status" value="1"/>
</dbReference>
<dbReference type="Proteomes" id="UP000199548">
    <property type="component" value="Unassembled WGS sequence"/>
</dbReference>
<dbReference type="PANTHER" id="PTHR30041">
    <property type="entry name" value="ARSENATE REDUCTASE"/>
    <property type="match status" value="1"/>
</dbReference>
<organism evidence="5 6">
    <name type="scientific">Paraburkholderia megapolitana</name>
    <dbReference type="NCBI Taxonomy" id="420953"/>
    <lineage>
        <taxon>Bacteria</taxon>
        <taxon>Pseudomonadati</taxon>
        <taxon>Pseudomonadota</taxon>
        <taxon>Betaproteobacteria</taxon>
        <taxon>Burkholderiales</taxon>
        <taxon>Burkholderiaceae</taxon>
        <taxon>Paraburkholderia</taxon>
    </lineage>
</organism>
<dbReference type="AlphaFoldDB" id="A0A1I3L422"/>
<protein>
    <recommendedName>
        <fullName evidence="4">Arsenate reductase</fullName>
        <ecNumber evidence="4">1.20.4.1</ecNumber>
    </recommendedName>
</protein>
<reference evidence="5 6" key="1">
    <citation type="submission" date="2016-10" db="EMBL/GenBank/DDBJ databases">
        <authorList>
            <person name="de Groot N.N."/>
        </authorList>
    </citation>
    <scope>NUCLEOTIDE SEQUENCE [LARGE SCALE GENOMIC DNA]</scope>
    <source>
        <strain evidence="5 6">LMG 23650</strain>
    </source>
</reference>
<dbReference type="EC" id="1.20.4.1" evidence="4"/>
<dbReference type="STRING" id="420953.SAMN05192543_104240"/>
<comment type="catalytic activity">
    <reaction evidence="4">
        <text>[glutaredoxin]-dithiol + arsenate + glutathione + H(+) = glutathionyl-S-S-[glutaredoxin] + arsenite + H2O</text>
        <dbReference type="Rhea" id="RHEA:22016"/>
        <dbReference type="Rhea" id="RHEA-COMP:10729"/>
        <dbReference type="Rhea" id="RHEA-COMP:17668"/>
        <dbReference type="ChEBI" id="CHEBI:15377"/>
        <dbReference type="ChEBI" id="CHEBI:15378"/>
        <dbReference type="ChEBI" id="CHEBI:29242"/>
        <dbReference type="ChEBI" id="CHEBI:29950"/>
        <dbReference type="ChEBI" id="CHEBI:48597"/>
        <dbReference type="ChEBI" id="CHEBI:57925"/>
        <dbReference type="ChEBI" id="CHEBI:146199"/>
        <dbReference type="EC" id="1.20.4.1"/>
    </reaction>
</comment>
<dbReference type="EMBL" id="FOQU01000004">
    <property type="protein sequence ID" value="SFI79464.1"/>
    <property type="molecule type" value="Genomic_DNA"/>
</dbReference>
<evidence type="ECO:0000256" key="1">
    <source>
        <dbReference type="ARBA" id="ARBA00007198"/>
    </source>
</evidence>
<evidence type="ECO:0000256" key="2">
    <source>
        <dbReference type="ARBA" id="ARBA00023002"/>
    </source>
</evidence>
<dbReference type="InterPro" id="IPR006660">
    <property type="entry name" value="Arsenate_reductase-like"/>
</dbReference>
<dbReference type="InterPro" id="IPR006659">
    <property type="entry name" value="Arsenate_reductase"/>
</dbReference>
<dbReference type="RefSeq" id="WP_091011967.1">
    <property type="nucleotide sequence ID" value="NZ_CP041743.1"/>
</dbReference>
<name>A0A1I3L422_9BURK</name>
<dbReference type="InterPro" id="IPR036249">
    <property type="entry name" value="Thioredoxin-like_sf"/>
</dbReference>
<evidence type="ECO:0000313" key="5">
    <source>
        <dbReference type="EMBL" id="SFI79464.1"/>
    </source>
</evidence>
<dbReference type="PANTHER" id="PTHR30041:SF4">
    <property type="entry name" value="ARSENATE REDUCTASE"/>
    <property type="match status" value="1"/>
</dbReference>
<dbReference type="OrthoDB" id="9790554at2"/>
<sequence length="119" mass="13601">MITIYHNPRCSKSREACQLVEQTYNATNEPVEIVEYLKHPLTAAQLKKLVRMLNCSPRDLLRQTEAEYKALNLGDSDLTDDQLYQAIEAHPILLQRPIVVRDGRAAIGRPPENIKTLFD</sequence>
<comment type="similarity">
    <text evidence="1 3 4">Belongs to the ArsC family.</text>
</comment>
<dbReference type="PROSITE" id="PS51353">
    <property type="entry name" value="ARSC"/>
    <property type="match status" value="1"/>
</dbReference>
<evidence type="ECO:0000256" key="3">
    <source>
        <dbReference type="PROSITE-ProRule" id="PRU01282"/>
    </source>
</evidence>
<accession>A0A1I3L422</accession>
<evidence type="ECO:0000256" key="4">
    <source>
        <dbReference type="RuleBase" id="RU362029"/>
    </source>
</evidence>
<dbReference type="GO" id="GO:0008794">
    <property type="term" value="F:arsenate reductase (glutaredoxin) activity"/>
    <property type="evidence" value="ECO:0007669"/>
    <property type="project" value="UniProtKB-UniRule"/>
</dbReference>
<gene>
    <name evidence="5" type="ORF">SAMN05192543_104240</name>
</gene>
<evidence type="ECO:0000313" key="6">
    <source>
        <dbReference type="Proteomes" id="UP000199548"/>
    </source>
</evidence>
<dbReference type="NCBIfam" id="TIGR00014">
    <property type="entry name" value="arsC"/>
    <property type="match status" value="1"/>
</dbReference>